<dbReference type="CDD" id="cd06141">
    <property type="entry name" value="WRN_exo"/>
    <property type="match status" value="1"/>
</dbReference>
<dbReference type="EMBL" id="KN832970">
    <property type="protein sequence ID" value="KIM92426.1"/>
    <property type="molecule type" value="Genomic_DNA"/>
</dbReference>
<dbReference type="PANTHER" id="PTHR13620:SF104">
    <property type="entry name" value="EXONUCLEASE 3'-5' DOMAIN-CONTAINING PROTEIN 2"/>
    <property type="match status" value="1"/>
</dbReference>
<dbReference type="SMART" id="SM00474">
    <property type="entry name" value="35EXOc"/>
    <property type="match status" value="1"/>
</dbReference>
<organism evidence="5 6">
    <name type="scientific">Piloderma croceum (strain F 1598)</name>
    <dbReference type="NCBI Taxonomy" id="765440"/>
    <lineage>
        <taxon>Eukaryota</taxon>
        <taxon>Fungi</taxon>
        <taxon>Dikarya</taxon>
        <taxon>Basidiomycota</taxon>
        <taxon>Agaricomycotina</taxon>
        <taxon>Agaricomycetes</taxon>
        <taxon>Agaricomycetidae</taxon>
        <taxon>Atheliales</taxon>
        <taxon>Atheliaceae</taxon>
        <taxon>Piloderma</taxon>
    </lineage>
</organism>
<feature type="domain" description="3'-5' exonuclease" evidence="4">
    <location>
        <begin position="162"/>
        <end position="340"/>
    </location>
</feature>
<keyword evidence="6" id="KW-1185">Reference proteome</keyword>
<reference evidence="5 6" key="1">
    <citation type="submission" date="2014-04" db="EMBL/GenBank/DDBJ databases">
        <authorList>
            <consortium name="DOE Joint Genome Institute"/>
            <person name="Kuo A."/>
            <person name="Tarkka M."/>
            <person name="Buscot F."/>
            <person name="Kohler A."/>
            <person name="Nagy L.G."/>
            <person name="Floudas D."/>
            <person name="Copeland A."/>
            <person name="Barry K.W."/>
            <person name="Cichocki N."/>
            <person name="Veneault-Fourrey C."/>
            <person name="LaButti K."/>
            <person name="Lindquist E.A."/>
            <person name="Lipzen A."/>
            <person name="Lundell T."/>
            <person name="Morin E."/>
            <person name="Murat C."/>
            <person name="Sun H."/>
            <person name="Tunlid A."/>
            <person name="Henrissat B."/>
            <person name="Grigoriev I.V."/>
            <person name="Hibbett D.S."/>
            <person name="Martin F."/>
            <person name="Nordberg H.P."/>
            <person name="Cantor M.N."/>
            <person name="Hua S.X."/>
        </authorList>
    </citation>
    <scope>NUCLEOTIDE SEQUENCE [LARGE SCALE GENOMIC DNA]</scope>
    <source>
        <strain evidence="5 6">F 1598</strain>
    </source>
</reference>
<name>A0A0C3GPE7_PILCF</name>
<dbReference type="OrthoDB" id="1920326at2759"/>
<dbReference type="InParanoid" id="A0A0C3GPE7"/>
<dbReference type="HOGENOM" id="CLU_038394_0_0_1"/>
<dbReference type="GO" id="GO:0005737">
    <property type="term" value="C:cytoplasm"/>
    <property type="evidence" value="ECO:0007669"/>
    <property type="project" value="TreeGrafter"/>
</dbReference>
<evidence type="ECO:0000256" key="1">
    <source>
        <dbReference type="ARBA" id="ARBA00022722"/>
    </source>
</evidence>
<accession>A0A0C3GPE7</accession>
<keyword evidence="1" id="KW-0540">Nuclease</keyword>
<dbReference type="SUPFAM" id="SSF53098">
    <property type="entry name" value="Ribonuclease H-like"/>
    <property type="match status" value="1"/>
</dbReference>
<sequence length="490" mass="54072">MSLHAFKEPISMVSRSRPGGSPPRMRLPQTSRRTLYTSSRVLVALDAQLGLKIEKEVDSVEILGPSLKSEGTTSKVRKSAKPLHPFFLNGADGEFKPVGSRSKTTSSPHDTMMGASAPTVESTHKGINDLFKDAPTTSSNSKLYTQPLPPYSYKDYSPMPTTVYTQHEEEANDLVETLKGPLGFDMEWRVIFRRGAGERKTALIQLSDERTILLMQVSSMTKFPQKVKEILESPKVIKLGVNIHNDGAKLFRDFGIRAHNLVELGALAKHVDPSFAAVHTTRLIVSLAKVVAYYVGKTLKKGTERVGNWEAQLEGNMIDYAANDTHCAVIVYKKLRSIIDKHDITLSPAAYTSNVTGLPTPALSTITNKSTINAFGAPTNDASSEAALVSPVPETSMTSVPSKRPRSQHLRAYRMWRDSKPLGTMCAELTTRGHPLKETTVISYVIGALQSDQRLPFDMRRLKELVQMEASSWRRHRGWITGAEAKGRGS</sequence>
<dbReference type="Proteomes" id="UP000054166">
    <property type="component" value="Unassembled WGS sequence"/>
</dbReference>
<dbReference type="STRING" id="765440.A0A0C3GPE7"/>
<feature type="region of interest" description="Disordered" evidence="3">
    <location>
        <begin position="94"/>
        <end position="117"/>
    </location>
</feature>
<dbReference type="Gene3D" id="3.30.420.10">
    <property type="entry name" value="Ribonuclease H-like superfamily/Ribonuclease H"/>
    <property type="match status" value="1"/>
</dbReference>
<dbReference type="InterPro" id="IPR051132">
    <property type="entry name" value="3-5_Exonuclease_domain"/>
</dbReference>
<dbReference type="GO" id="GO:0003676">
    <property type="term" value="F:nucleic acid binding"/>
    <property type="evidence" value="ECO:0007669"/>
    <property type="project" value="InterPro"/>
</dbReference>
<dbReference type="InterPro" id="IPR036397">
    <property type="entry name" value="RNaseH_sf"/>
</dbReference>
<evidence type="ECO:0000313" key="6">
    <source>
        <dbReference type="Proteomes" id="UP000054166"/>
    </source>
</evidence>
<dbReference type="GO" id="GO:0005634">
    <property type="term" value="C:nucleus"/>
    <property type="evidence" value="ECO:0007669"/>
    <property type="project" value="TreeGrafter"/>
</dbReference>
<keyword evidence="2" id="KW-0378">Hydrolase</keyword>
<protein>
    <recommendedName>
        <fullName evidence="4">3'-5' exonuclease domain-containing protein</fullName>
    </recommendedName>
</protein>
<evidence type="ECO:0000256" key="3">
    <source>
        <dbReference type="SAM" id="MobiDB-lite"/>
    </source>
</evidence>
<feature type="compositionally biased region" description="Low complexity" evidence="3">
    <location>
        <begin position="11"/>
        <end position="28"/>
    </location>
</feature>
<reference evidence="6" key="2">
    <citation type="submission" date="2015-01" db="EMBL/GenBank/DDBJ databases">
        <title>Evolutionary Origins and Diversification of the Mycorrhizal Mutualists.</title>
        <authorList>
            <consortium name="DOE Joint Genome Institute"/>
            <consortium name="Mycorrhizal Genomics Consortium"/>
            <person name="Kohler A."/>
            <person name="Kuo A."/>
            <person name="Nagy L.G."/>
            <person name="Floudas D."/>
            <person name="Copeland A."/>
            <person name="Barry K.W."/>
            <person name="Cichocki N."/>
            <person name="Veneault-Fourrey C."/>
            <person name="LaButti K."/>
            <person name="Lindquist E.A."/>
            <person name="Lipzen A."/>
            <person name="Lundell T."/>
            <person name="Morin E."/>
            <person name="Murat C."/>
            <person name="Riley R."/>
            <person name="Ohm R."/>
            <person name="Sun H."/>
            <person name="Tunlid A."/>
            <person name="Henrissat B."/>
            <person name="Grigoriev I.V."/>
            <person name="Hibbett D.S."/>
            <person name="Martin F."/>
        </authorList>
    </citation>
    <scope>NUCLEOTIDE SEQUENCE [LARGE SCALE GENOMIC DNA]</scope>
    <source>
        <strain evidence="6">F 1598</strain>
    </source>
</reference>
<dbReference type="GO" id="GO:0008408">
    <property type="term" value="F:3'-5' exonuclease activity"/>
    <property type="evidence" value="ECO:0007669"/>
    <property type="project" value="InterPro"/>
</dbReference>
<dbReference type="GO" id="GO:0006139">
    <property type="term" value="P:nucleobase-containing compound metabolic process"/>
    <property type="evidence" value="ECO:0007669"/>
    <property type="project" value="InterPro"/>
</dbReference>
<dbReference type="AlphaFoldDB" id="A0A0C3GPE7"/>
<dbReference type="Pfam" id="PF01612">
    <property type="entry name" value="DNA_pol_A_exo1"/>
    <property type="match status" value="1"/>
</dbReference>
<evidence type="ECO:0000313" key="5">
    <source>
        <dbReference type="EMBL" id="KIM92426.1"/>
    </source>
</evidence>
<dbReference type="InterPro" id="IPR002562">
    <property type="entry name" value="3'-5'_exonuclease_dom"/>
</dbReference>
<proteinExistence type="predicted"/>
<feature type="region of interest" description="Disordered" evidence="3">
    <location>
        <begin position="1"/>
        <end position="30"/>
    </location>
</feature>
<evidence type="ECO:0000259" key="4">
    <source>
        <dbReference type="SMART" id="SM00474"/>
    </source>
</evidence>
<dbReference type="PANTHER" id="PTHR13620">
    <property type="entry name" value="3-5 EXONUCLEASE"/>
    <property type="match status" value="1"/>
</dbReference>
<evidence type="ECO:0000256" key="2">
    <source>
        <dbReference type="ARBA" id="ARBA00022801"/>
    </source>
</evidence>
<gene>
    <name evidence="5" type="ORF">PILCRDRAFT_810481</name>
</gene>
<dbReference type="InterPro" id="IPR012337">
    <property type="entry name" value="RNaseH-like_sf"/>
</dbReference>